<dbReference type="SUPFAM" id="SSF48300">
    <property type="entry name" value="Ribosomal protein L7/12, oligomerisation (N-terminal) domain"/>
    <property type="match status" value="1"/>
</dbReference>
<dbReference type="Pfam" id="PF16320">
    <property type="entry name" value="Ribosomal_L12_N"/>
    <property type="match status" value="1"/>
</dbReference>
<dbReference type="InterPro" id="IPR008932">
    <property type="entry name" value="Ribosomal_bL12_oligo"/>
</dbReference>
<keyword evidence="7" id="KW-1185">Reference proteome</keyword>
<gene>
    <name evidence="6" type="ORF">DICVIV_07656</name>
</gene>
<dbReference type="PANTHER" id="PTHR45987">
    <property type="entry name" value="39S RIBOSOMAL PROTEIN L12"/>
    <property type="match status" value="1"/>
</dbReference>
<evidence type="ECO:0000313" key="6">
    <source>
        <dbReference type="EMBL" id="KJH46269.1"/>
    </source>
</evidence>
<dbReference type="Pfam" id="PF00542">
    <property type="entry name" value="Ribosomal_L12"/>
    <property type="match status" value="1"/>
</dbReference>
<dbReference type="FunFam" id="3.30.1390.10:FF:000001">
    <property type="entry name" value="50S ribosomal protein L7/L12"/>
    <property type="match status" value="1"/>
</dbReference>
<reference evidence="6 7" key="1">
    <citation type="submission" date="2013-11" db="EMBL/GenBank/DDBJ databases">
        <title>Draft genome of the bovine lungworm Dictyocaulus viviparus.</title>
        <authorList>
            <person name="Mitreva M."/>
        </authorList>
    </citation>
    <scope>NUCLEOTIDE SEQUENCE [LARGE SCALE GENOMIC DNA]</scope>
    <source>
        <strain evidence="6 7">HannoverDv2000</strain>
    </source>
</reference>
<dbReference type="CDD" id="cd00387">
    <property type="entry name" value="Ribosomal_L7_L12"/>
    <property type="match status" value="1"/>
</dbReference>
<evidence type="ECO:0000313" key="7">
    <source>
        <dbReference type="Proteomes" id="UP000053766"/>
    </source>
</evidence>
<evidence type="ECO:0000256" key="2">
    <source>
        <dbReference type="ARBA" id="ARBA00022980"/>
    </source>
</evidence>
<reference evidence="7" key="2">
    <citation type="journal article" date="2016" name="Sci. Rep.">
        <title>Dictyocaulus viviparus genome, variome and transcriptome elucidate lungworm biology and support future intervention.</title>
        <authorList>
            <person name="McNulty S.N."/>
            <person name="Strube C."/>
            <person name="Rosa B.A."/>
            <person name="Martin J.C."/>
            <person name="Tyagi R."/>
            <person name="Choi Y.J."/>
            <person name="Wang Q."/>
            <person name="Hallsworth Pepin K."/>
            <person name="Zhang X."/>
            <person name="Ozersky P."/>
            <person name="Wilson R.K."/>
            <person name="Sternberg P.W."/>
            <person name="Gasser R.B."/>
            <person name="Mitreva M."/>
        </authorList>
    </citation>
    <scope>NUCLEOTIDE SEQUENCE [LARGE SCALE GENOMIC DNA]</scope>
    <source>
        <strain evidence="7">HannoverDv2000</strain>
    </source>
</reference>
<comment type="similarity">
    <text evidence="1">Belongs to the bacterial ribosomal protein bL12 family.</text>
</comment>
<protein>
    <submittedName>
        <fullName evidence="6">Ribosomal protein L7/L12 domain protein</fullName>
    </submittedName>
</protein>
<proteinExistence type="inferred from homology"/>
<dbReference type="GO" id="GO:0003735">
    <property type="term" value="F:structural constituent of ribosome"/>
    <property type="evidence" value="ECO:0007669"/>
    <property type="project" value="InterPro"/>
</dbReference>
<sequence>MSVLTRFRPKFLNLARSGLRCISTPEPSVLPLNEGLSAPFQPDEPVSPKVAALVDEIANLNLLEVADLNRLLKKRLNIADQPMIPAGMMMAMQSPSASSPASEGENTADAPQKITYSLKLTKFDDSKKIALIKEVRGIVPGLNLVQAKKFVESAPVVVKEDMGKSEAEQMKALLEQAGGTIEIL</sequence>
<dbReference type="STRING" id="29172.A0A0D8XR43"/>
<dbReference type="InterPro" id="IPR014719">
    <property type="entry name" value="Ribosomal_bL12_C/ClpS-like"/>
</dbReference>
<dbReference type="GO" id="GO:0003729">
    <property type="term" value="F:mRNA binding"/>
    <property type="evidence" value="ECO:0007669"/>
    <property type="project" value="TreeGrafter"/>
</dbReference>
<dbReference type="InterPro" id="IPR013823">
    <property type="entry name" value="Ribosomal_bL12_C"/>
</dbReference>
<name>A0A0D8XR43_DICVI</name>
<evidence type="ECO:0000259" key="4">
    <source>
        <dbReference type="Pfam" id="PF00542"/>
    </source>
</evidence>
<dbReference type="PANTHER" id="PTHR45987:SF4">
    <property type="entry name" value="LARGE RIBOSOMAL SUBUNIT PROTEIN BL12M"/>
    <property type="match status" value="1"/>
</dbReference>
<dbReference type="Gene3D" id="3.30.1390.10">
    <property type="match status" value="1"/>
</dbReference>
<feature type="domain" description="Large ribosomal subunit protein bL12 oligomerization" evidence="5">
    <location>
        <begin position="50"/>
        <end position="93"/>
    </location>
</feature>
<keyword evidence="2 6" id="KW-0689">Ribosomal protein</keyword>
<dbReference type="EMBL" id="KN716361">
    <property type="protein sequence ID" value="KJH46269.1"/>
    <property type="molecule type" value="Genomic_DNA"/>
</dbReference>
<keyword evidence="3" id="KW-0687">Ribonucleoprotein</keyword>
<evidence type="ECO:0000256" key="3">
    <source>
        <dbReference type="ARBA" id="ARBA00023274"/>
    </source>
</evidence>
<dbReference type="Proteomes" id="UP000053766">
    <property type="component" value="Unassembled WGS sequence"/>
</dbReference>
<accession>A0A0D8XR43</accession>
<evidence type="ECO:0000256" key="1">
    <source>
        <dbReference type="ARBA" id="ARBA00007197"/>
    </source>
</evidence>
<feature type="domain" description="Large ribosomal subunit protein bL12 C-terminal" evidence="4">
    <location>
        <begin position="118"/>
        <end position="183"/>
    </location>
</feature>
<dbReference type="OrthoDB" id="250175at2759"/>
<dbReference type="GO" id="GO:0005762">
    <property type="term" value="C:mitochondrial large ribosomal subunit"/>
    <property type="evidence" value="ECO:0007669"/>
    <property type="project" value="TreeGrafter"/>
</dbReference>
<dbReference type="GO" id="GO:0006412">
    <property type="term" value="P:translation"/>
    <property type="evidence" value="ECO:0007669"/>
    <property type="project" value="InterPro"/>
</dbReference>
<evidence type="ECO:0000259" key="5">
    <source>
        <dbReference type="Pfam" id="PF16320"/>
    </source>
</evidence>
<dbReference type="InterPro" id="IPR000206">
    <property type="entry name" value="Ribosomal_bL12"/>
</dbReference>
<dbReference type="AlphaFoldDB" id="A0A0D8XR43"/>
<dbReference type="InterPro" id="IPR036235">
    <property type="entry name" value="Ribosomal_bL12_oligo_N_sf"/>
</dbReference>
<dbReference type="Gene3D" id="1.20.5.710">
    <property type="entry name" value="Single helix bin"/>
    <property type="match status" value="1"/>
</dbReference>
<dbReference type="SUPFAM" id="SSF54736">
    <property type="entry name" value="ClpS-like"/>
    <property type="match status" value="1"/>
</dbReference>
<organism evidence="6 7">
    <name type="scientific">Dictyocaulus viviparus</name>
    <name type="common">Bovine lungworm</name>
    <dbReference type="NCBI Taxonomy" id="29172"/>
    <lineage>
        <taxon>Eukaryota</taxon>
        <taxon>Metazoa</taxon>
        <taxon>Ecdysozoa</taxon>
        <taxon>Nematoda</taxon>
        <taxon>Chromadorea</taxon>
        <taxon>Rhabditida</taxon>
        <taxon>Rhabditina</taxon>
        <taxon>Rhabditomorpha</taxon>
        <taxon>Strongyloidea</taxon>
        <taxon>Metastrongylidae</taxon>
        <taxon>Dictyocaulus</taxon>
    </lineage>
</organism>